<dbReference type="PROSITE" id="PS50082">
    <property type="entry name" value="WD_REPEATS_2"/>
    <property type="match status" value="5"/>
</dbReference>
<dbReference type="Pfam" id="PF04003">
    <property type="entry name" value="Utp12"/>
    <property type="match status" value="1"/>
</dbReference>
<reference evidence="10" key="1">
    <citation type="submission" date="2023-06" db="EMBL/GenBank/DDBJ databases">
        <title>Genomic analysis of the entomopathogenic nematode Steinernema hermaphroditum.</title>
        <authorList>
            <person name="Schwarz E.M."/>
            <person name="Heppert J.K."/>
            <person name="Baniya A."/>
            <person name="Schwartz H.T."/>
            <person name="Tan C.-H."/>
            <person name="Antoshechkin I."/>
            <person name="Sternberg P.W."/>
            <person name="Goodrich-Blair H."/>
            <person name="Dillman A.R."/>
        </authorList>
    </citation>
    <scope>NUCLEOTIDE SEQUENCE</scope>
    <source>
        <strain evidence="10">PS9179</strain>
        <tissue evidence="10">Whole animal</tissue>
    </source>
</reference>
<evidence type="ECO:0000313" key="11">
    <source>
        <dbReference type="Proteomes" id="UP001175271"/>
    </source>
</evidence>
<evidence type="ECO:0000256" key="3">
    <source>
        <dbReference type="ARBA" id="ARBA00022737"/>
    </source>
</evidence>
<dbReference type="Pfam" id="PF25172">
    <property type="entry name" value="Beta-prop_WDR3_2nd"/>
    <property type="match status" value="1"/>
</dbReference>
<dbReference type="InterPro" id="IPR001680">
    <property type="entry name" value="WD40_rpt"/>
</dbReference>
<evidence type="ECO:0000256" key="2">
    <source>
        <dbReference type="ARBA" id="ARBA00022574"/>
    </source>
</evidence>
<keyword evidence="8" id="KW-1133">Transmembrane helix</keyword>
<dbReference type="SMART" id="SM00320">
    <property type="entry name" value="WD40"/>
    <property type="match status" value="12"/>
</dbReference>
<dbReference type="Pfam" id="PF25173">
    <property type="entry name" value="Beta-prop_WDR3_1st"/>
    <property type="match status" value="1"/>
</dbReference>
<evidence type="ECO:0000256" key="4">
    <source>
        <dbReference type="ARBA" id="ARBA00023180"/>
    </source>
</evidence>
<keyword evidence="11" id="KW-1185">Reference proteome</keyword>
<keyword evidence="7" id="KW-0175">Coiled coil</keyword>
<dbReference type="PANTHER" id="PTHR19853">
    <property type="entry name" value="WD REPEAT CONTAINING PROTEIN 3 WDR3"/>
    <property type="match status" value="1"/>
</dbReference>
<feature type="repeat" description="WD" evidence="6">
    <location>
        <begin position="870"/>
        <end position="911"/>
    </location>
</feature>
<evidence type="ECO:0000259" key="9">
    <source>
        <dbReference type="Pfam" id="PF04003"/>
    </source>
</evidence>
<evidence type="ECO:0000256" key="7">
    <source>
        <dbReference type="SAM" id="Coils"/>
    </source>
</evidence>
<evidence type="ECO:0000256" key="1">
    <source>
        <dbReference type="ARBA" id="ARBA00005679"/>
    </source>
</evidence>
<dbReference type="InterPro" id="IPR051570">
    <property type="entry name" value="TBC1_cilium_biogenesis"/>
</dbReference>
<keyword evidence="8" id="KW-0472">Membrane</keyword>
<organism evidence="10 11">
    <name type="scientific">Steinernema hermaphroditum</name>
    <dbReference type="NCBI Taxonomy" id="289476"/>
    <lineage>
        <taxon>Eukaryota</taxon>
        <taxon>Metazoa</taxon>
        <taxon>Ecdysozoa</taxon>
        <taxon>Nematoda</taxon>
        <taxon>Chromadorea</taxon>
        <taxon>Rhabditida</taxon>
        <taxon>Tylenchina</taxon>
        <taxon>Panagrolaimomorpha</taxon>
        <taxon>Strongyloidoidea</taxon>
        <taxon>Steinernematidae</taxon>
        <taxon>Steinernema</taxon>
    </lineage>
</organism>
<keyword evidence="8" id="KW-0812">Transmembrane</keyword>
<dbReference type="InterPro" id="IPR004911">
    <property type="entry name" value="Interferon-induced_GILT"/>
</dbReference>
<comment type="similarity">
    <text evidence="1">Belongs to the GILT family.</text>
</comment>
<dbReference type="EMBL" id="JAUCMV010000005">
    <property type="protein sequence ID" value="KAK0394716.1"/>
    <property type="molecule type" value="Genomic_DNA"/>
</dbReference>
<comment type="similarity">
    <text evidence="5">Belongs to the WD repeat WDR3/UTP12 family.</text>
</comment>
<dbReference type="GO" id="GO:0032040">
    <property type="term" value="C:small-subunit processome"/>
    <property type="evidence" value="ECO:0007669"/>
    <property type="project" value="TreeGrafter"/>
</dbReference>
<dbReference type="InterPro" id="IPR020472">
    <property type="entry name" value="WD40_PAC1"/>
</dbReference>
<evidence type="ECO:0000256" key="6">
    <source>
        <dbReference type="PROSITE-ProRule" id="PRU00221"/>
    </source>
</evidence>
<dbReference type="GO" id="GO:0030515">
    <property type="term" value="F:snoRNA binding"/>
    <property type="evidence" value="ECO:0007669"/>
    <property type="project" value="TreeGrafter"/>
</dbReference>
<dbReference type="GO" id="GO:0034388">
    <property type="term" value="C:Pwp2p-containing subcomplex of 90S preribosome"/>
    <property type="evidence" value="ECO:0007669"/>
    <property type="project" value="TreeGrafter"/>
</dbReference>
<dbReference type="PROSITE" id="PS00678">
    <property type="entry name" value="WD_REPEATS_1"/>
    <property type="match status" value="1"/>
</dbReference>
<dbReference type="GO" id="GO:0016671">
    <property type="term" value="F:oxidoreductase activity, acting on a sulfur group of donors, disulfide as acceptor"/>
    <property type="evidence" value="ECO:0007669"/>
    <property type="project" value="InterPro"/>
</dbReference>
<feature type="repeat" description="WD" evidence="6">
    <location>
        <begin position="422"/>
        <end position="463"/>
    </location>
</feature>
<dbReference type="GO" id="GO:0030490">
    <property type="term" value="P:maturation of SSU-rRNA"/>
    <property type="evidence" value="ECO:0007669"/>
    <property type="project" value="TreeGrafter"/>
</dbReference>
<dbReference type="FunFam" id="2.130.10.10:FF:000157">
    <property type="entry name" value="WD repeat domain 3"/>
    <property type="match status" value="1"/>
</dbReference>
<protein>
    <recommendedName>
        <fullName evidence="9">Small-subunit processome Utp12 domain-containing protein</fullName>
    </recommendedName>
</protein>
<dbReference type="Proteomes" id="UP001175271">
    <property type="component" value="Unassembled WGS sequence"/>
</dbReference>
<dbReference type="PRINTS" id="PR00320">
    <property type="entry name" value="GPROTEINBRPT"/>
</dbReference>
<evidence type="ECO:0000256" key="8">
    <source>
        <dbReference type="SAM" id="Phobius"/>
    </source>
</evidence>
<dbReference type="Gene3D" id="2.130.10.10">
    <property type="entry name" value="YVTN repeat-like/Quinoprotein amine dehydrogenase"/>
    <property type="match status" value="3"/>
</dbReference>
<gene>
    <name evidence="10" type="ORF">QR680_000894</name>
</gene>
<feature type="repeat" description="WD" evidence="6">
    <location>
        <begin position="912"/>
        <end position="953"/>
    </location>
</feature>
<dbReference type="InterPro" id="IPR019775">
    <property type="entry name" value="WD40_repeat_CS"/>
</dbReference>
<dbReference type="CDD" id="cd00200">
    <property type="entry name" value="WD40"/>
    <property type="match status" value="1"/>
</dbReference>
<dbReference type="PANTHER" id="PTHR19853:SF0">
    <property type="entry name" value="WD REPEAT-CONTAINING PROTEIN 3"/>
    <property type="match status" value="1"/>
</dbReference>
<evidence type="ECO:0000313" key="10">
    <source>
        <dbReference type="EMBL" id="KAK0394716.1"/>
    </source>
</evidence>
<sequence>MGRITSEKEPLFVIRRAAGRHTIRQYLYGALTLIVVYLTFRWIMNPQSRRTFIDPQRRTFGLTEQQNVIDTSQNTGNTLNLAVYMESQCPDTTRFIHKQLTPTWALLSSTQRIDLTVVPFGKARCEPVGQDFKCNCQHGANECLLNQLMNCVIDQIGFPDKYVPIIDCIQGKPNLDSAFEQCIDSNSLLPSERMRTCAEGERGRRLLALAGQRTAALQPPLTFVPWITIDGTRVNDAFYDLRENVCKRLEPMPEECKAITALHARPTVPSLLCQTEVLENYMGLTKQYLRYKYDATCNIVGSQNGAIQSVSKDVFAVVAAENVNFLNVRTGERVGQIEGNTKMVTAIKLSADKHTIAVGYDDGEIRLVRRENEDHEEVVFSGHKTGVNCLQFSNDGLTLASGGKDGTIILWDIVSESGMFRLNGHKASVTQLQFTQDDEYVISSSKDTFVKFWSISTQSCFYTLTDCRSEVHSFALLKNDRLLVIGCAEIELRVFELVWLNRIVKAEDEKEELAVDPAKRGLFAGEQVNASDNQENTIVACKSRGSLLRQATGRALQMSWSTDGKLLCCVGGQMVDIFRVYDEQEAERRMFQKVKRSAKRKAEEANENVDDIVEKVSKDVTLLLSRIAGYETSDRSKVKWIEFCPGSFSATDGSDLVSYRLFALHTNNTVHGLSIEQKGNDFSVHDVVNLDKNGHRTDVRAMCMSSTGAAFASGSSESAIVWNLHSFKATQTLSDPEMRDITAALFVTGDRHLLLGTKSGKIFLFDIATNVLLDTFTDAHETAIYGMVPYPDKKGFASVSADKKVAFWVFDLVTVRDQKQLTIVKKRELLLPDEGTCLQISPDGKFIAVGLLDNTARVYFMDTLKHLSTLYGHALPVTCIDISHDSKLVITGSTDKSVKIWGLDFGDCHKSLHAHDESVTCVMFDKTENLFWSAGKDGKIKQWDAVKFERIQVLNRHSGEVWSLVQTPDSKSMLSCSHDKTIRVWEQTEEIIVLQEEEEVEREQEYEAKLVEIGDVVPGESSGDVELAAKKTIDTVRSAENIMEAVEIMRDNEVNKTDDSKHIAHPLLQPYIGKSLEYFIVDTIGKVKSSHLEKSLIMIPFSYAKDILTALAICVRNEYRAELACRVILFLIKIHHSLIENSLEVMTILNQLEASTVGGLSSIKGLYGFNLMALRTVLMDIENRTNSRLFTDIGLGY</sequence>
<dbReference type="InterPro" id="IPR015943">
    <property type="entry name" value="WD40/YVTN_repeat-like_dom_sf"/>
</dbReference>
<dbReference type="InterPro" id="IPR007148">
    <property type="entry name" value="SSU_processome_Utp12"/>
</dbReference>
<keyword evidence="3" id="KW-0677">Repeat</keyword>
<dbReference type="AlphaFoldDB" id="A0AA39GWD6"/>
<accession>A0AA39GWD6</accession>
<keyword evidence="2 6" id="KW-0853">WD repeat</keyword>
<feature type="repeat" description="WD" evidence="6">
    <location>
        <begin position="954"/>
        <end position="986"/>
    </location>
</feature>
<feature type="domain" description="Small-subunit processome Utp12" evidence="9">
    <location>
        <begin position="1079"/>
        <end position="1177"/>
    </location>
</feature>
<keyword evidence="4" id="KW-0325">Glycoprotein</keyword>
<feature type="transmembrane region" description="Helical" evidence="8">
    <location>
        <begin position="26"/>
        <end position="44"/>
    </location>
</feature>
<dbReference type="Pfam" id="PF03227">
    <property type="entry name" value="GILT"/>
    <property type="match status" value="1"/>
</dbReference>
<evidence type="ECO:0000256" key="5">
    <source>
        <dbReference type="ARBA" id="ARBA00038229"/>
    </source>
</evidence>
<dbReference type="PROSITE" id="PS50294">
    <property type="entry name" value="WD_REPEATS_REGION"/>
    <property type="match status" value="5"/>
</dbReference>
<dbReference type="SUPFAM" id="SSF50978">
    <property type="entry name" value="WD40 repeat-like"/>
    <property type="match status" value="2"/>
</dbReference>
<comment type="caution">
    <text evidence="10">The sequence shown here is derived from an EMBL/GenBank/DDBJ whole genome shotgun (WGS) entry which is preliminary data.</text>
</comment>
<feature type="coiled-coil region" evidence="7">
    <location>
        <begin position="581"/>
        <end position="619"/>
    </location>
</feature>
<proteinExistence type="inferred from homology"/>
<dbReference type="InterPro" id="IPR036322">
    <property type="entry name" value="WD40_repeat_dom_sf"/>
</dbReference>
<name>A0AA39GWD6_9BILA</name>
<feature type="repeat" description="WD" evidence="6">
    <location>
        <begin position="380"/>
        <end position="421"/>
    </location>
</feature>